<keyword evidence="1" id="KW-0812">Transmembrane</keyword>
<evidence type="ECO:0000313" key="3">
    <source>
        <dbReference type="Proteomes" id="UP001478817"/>
    </source>
</evidence>
<protein>
    <submittedName>
        <fullName evidence="2">Uncharacterized protein</fullName>
    </submittedName>
</protein>
<evidence type="ECO:0000256" key="1">
    <source>
        <dbReference type="SAM" id="Phobius"/>
    </source>
</evidence>
<accession>A0ABV1IFN4</accession>
<proteinExistence type="predicted"/>
<organism evidence="2 3">
    <name type="scientific">Paratractidigestivibacter faecalis</name>
    <dbReference type="NCBI Taxonomy" id="2292441"/>
    <lineage>
        <taxon>Bacteria</taxon>
        <taxon>Bacillati</taxon>
        <taxon>Actinomycetota</taxon>
        <taxon>Coriobacteriia</taxon>
        <taxon>Coriobacteriales</taxon>
        <taxon>Atopobiaceae</taxon>
        <taxon>Paratractidigestivibacter</taxon>
    </lineage>
</organism>
<feature type="transmembrane region" description="Helical" evidence="1">
    <location>
        <begin position="12"/>
        <end position="45"/>
    </location>
</feature>
<dbReference type="EMBL" id="JBBNGS010000008">
    <property type="protein sequence ID" value="MEQ2637709.1"/>
    <property type="molecule type" value="Genomic_DNA"/>
</dbReference>
<keyword evidence="1" id="KW-1133">Transmembrane helix</keyword>
<dbReference type="Proteomes" id="UP001478817">
    <property type="component" value="Unassembled WGS sequence"/>
</dbReference>
<gene>
    <name evidence="2" type="ORF">AAAT05_05045</name>
</gene>
<name>A0ABV1IFN4_9ACTN</name>
<keyword evidence="3" id="KW-1185">Reference proteome</keyword>
<comment type="caution">
    <text evidence="2">The sequence shown here is derived from an EMBL/GenBank/DDBJ whole genome shotgun (WGS) entry which is preliminary data.</text>
</comment>
<evidence type="ECO:0000313" key="2">
    <source>
        <dbReference type="EMBL" id="MEQ2637709.1"/>
    </source>
</evidence>
<sequence>MSTVSTMSSTSILGLLGSLGSAVGGGIAGLLVAAFAVAGILAYVLAIRYLVDIMEMKGYAMEKRWVFYLIGFFASPVVLGLIACAIPDNSK</sequence>
<feature type="transmembrane region" description="Helical" evidence="1">
    <location>
        <begin position="65"/>
        <end position="86"/>
    </location>
</feature>
<keyword evidence="1" id="KW-0472">Membrane</keyword>
<reference evidence="2 3" key="1">
    <citation type="submission" date="2024-04" db="EMBL/GenBank/DDBJ databases">
        <title>Human intestinal bacterial collection.</title>
        <authorList>
            <person name="Pauvert C."/>
            <person name="Hitch T.C.A."/>
            <person name="Clavel T."/>
        </authorList>
    </citation>
    <scope>NUCLEOTIDE SEQUENCE [LARGE SCALE GENOMIC DNA]</scope>
    <source>
        <strain evidence="2 3">CLA-AA-H197</strain>
    </source>
</reference>
<dbReference type="RefSeq" id="WP_349182294.1">
    <property type="nucleotide sequence ID" value="NZ_JBBNGS010000008.1"/>
</dbReference>